<dbReference type="FunFam" id="3.40.50.720:FF:000084">
    <property type="entry name" value="Short-chain dehydrogenase reductase"/>
    <property type="match status" value="1"/>
</dbReference>
<dbReference type="PANTHER" id="PTHR44115:SF2">
    <property type="entry name" value="NAD(P)-BINDING PROTEIN"/>
    <property type="match status" value="1"/>
</dbReference>
<organism evidence="2 3">
    <name type="scientific">Mesorhabditis belari</name>
    <dbReference type="NCBI Taxonomy" id="2138241"/>
    <lineage>
        <taxon>Eukaryota</taxon>
        <taxon>Metazoa</taxon>
        <taxon>Ecdysozoa</taxon>
        <taxon>Nematoda</taxon>
        <taxon>Chromadorea</taxon>
        <taxon>Rhabditida</taxon>
        <taxon>Rhabditina</taxon>
        <taxon>Rhabditomorpha</taxon>
        <taxon>Rhabditoidea</taxon>
        <taxon>Rhabditidae</taxon>
        <taxon>Mesorhabditinae</taxon>
        <taxon>Mesorhabditis</taxon>
    </lineage>
</organism>
<evidence type="ECO:0000313" key="2">
    <source>
        <dbReference type="Proteomes" id="UP000887575"/>
    </source>
</evidence>
<keyword evidence="2" id="KW-1185">Reference proteome</keyword>
<dbReference type="Proteomes" id="UP000887575">
    <property type="component" value="Unassembled WGS sequence"/>
</dbReference>
<dbReference type="Pfam" id="PF13561">
    <property type="entry name" value="adh_short_C2"/>
    <property type="match status" value="1"/>
</dbReference>
<keyword evidence="1" id="KW-0560">Oxidoreductase</keyword>
<dbReference type="AlphaFoldDB" id="A0AAF3FG51"/>
<dbReference type="PANTHER" id="PTHR44115">
    <property type="entry name" value="PROTEIN CBG09704"/>
    <property type="match status" value="1"/>
</dbReference>
<evidence type="ECO:0000256" key="1">
    <source>
        <dbReference type="ARBA" id="ARBA00023002"/>
    </source>
</evidence>
<evidence type="ECO:0000313" key="3">
    <source>
        <dbReference type="WBParaSite" id="MBELARI_LOCUS5843"/>
    </source>
</evidence>
<dbReference type="InterPro" id="IPR036291">
    <property type="entry name" value="NAD(P)-bd_dom_sf"/>
</dbReference>
<dbReference type="PRINTS" id="PR00080">
    <property type="entry name" value="SDRFAMILY"/>
</dbReference>
<accession>A0AAF3FG51</accession>
<dbReference type="PRINTS" id="PR00081">
    <property type="entry name" value="GDHRDH"/>
</dbReference>
<dbReference type="SUPFAM" id="SSF51735">
    <property type="entry name" value="NAD(P)-binding Rossmann-fold domains"/>
    <property type="match status" value="1"/>
</dbReference>
<proteinExistence type="predicted"/>
<dbReference type="WBParaSite" id="MBELARI_LOCUS5843">
    <property type="protein sequence ID" value="MBELARI_LOCUS5843"/>
    <property type="gene ID" value="MBELARI_LOCUS5843"/>
</dbReference>
<dbReference type="InterPro" id="IPR020904">
    <property type="entry name" value="Sc_DH/Rdtase_CS"/>
</dbReference>
<dbReference type="InterPro" id="IPR002347">
    <property type="entry name" value="SDR_fam"/>
</dbReference>
<protein>
    <submittedName>
        <fullName evidence="3">Uncharacterized protein</fullName>
    </submittedName>
</protein>
<dbReference type="GO" id="GO:0016491">
    <property type="term" value="F:oxidoreductase activity"/>
    <property type="evidence" value="ECO:0007669"/>
    <property type="project" value="UniProtKB-KW"/>
</dbReference>
<reference evidence="3" key="1">
    <citation type="submission" date="2024-02" db="UniProtKB">
        <authorList>
            <consortium name="WormBaseParasite"/>
        </authorList>
    </citation>
    <scope>IDENTIFICATION</scope>
</reference>
<name>A0AAF3FG51_9BILA</name>
<dbReference type="Gene3D" id="3.40.50.720">
    <property type="entry name" value="NAD(P)-binding Rossmann-like Domain"/>
    <property type="match status" value="1"/>
</dbReference>
<dbReference type="PROSITE" id="PS00061">
    <property type="entry name" value="ADH_SHORT"/>
    <property type="match status" value="1"/>
</dbReference>
<sequence length="279" mass="30262">MKRFERRVAIVTGSSNGIGRAIAVLLAQDGASVVVTGRDEMALKETLTECVNAGVNSERILIVQGDITKDEFRKKLVNDTLNSFGKLDILVNNAGALDKDNCGKGPGFQNQDIDSYDYIMALNLRSIVSLLYLCLPHLESTKGDVVNISSIGGLQGAMPNFPFYSTSKAALCQLTRSLAYEYIPKGVRFNTVCPGLVATKILQKQGLPEELSRKLEHSMEQNPMNIPGGFVGTPEDIANVVAFLADRKTSRYIIGSTIVVDGGSHIVMPLVTGNFHDHM</sequence>